<name>A0A8J4Q221_9MYCE</name>
<dbReference type="OrthoDB" id="10257948at2759"/>
<evidence type="ECO:0000313" key="4">
    <source>
        <dbReference type="Proteomes" id="UP000695562"/>
    </source>
</evidence>
<dbReference type="InterPro" id="IPR036249">
    <property type="entry name" value="Thioredoxin-like_sf"/>
</dbReference>
<dbReference type="PANTHER" id="PTHR21148">
    <property type="entry name" value="THIOREDOXIN DOMAIN-CONTAINING PROTEIN 9"/>
    <property type="match status" value="1"/>
</dbReference>
<feature type="compositionally biased region" description="Low complexity" evidence="1">
    <location>
        <begin position="1"/>
        <end position="10"/>
    </location>
</feature>
<evidence type="ECO:0000259" key="2">
    <source>
        <dbReference type="Pfam" id="PF00085"/>
    </source>
</evidence>
<keyword evidence="4" id="KW-1185">Reference proteome</keyword>
<accession>A0A8J4Q221</accession>
<proteinExistence type="predicted"/>
<evidence type="ECO:0000256" key="1">
    <source>
        <dbReference type="SAM" id="MobiDB-lite"/>
    </source>
</evidence>
<dbReference type="Proteomes" id="UP000695562">
    <property type="component" value="Unassembled WGS sequence"/>
</dbReference>
<sequence length="185" mass="21135">MVKENNNNNTSDDEFDDDDELSKIREARIKQMKEEAKAKQMLLNNSGHGEYKTIDEKEFLKEVTASANVVVHFYHNTFVRCKLLDKHLEILAKTHIGTKFLKIDAERAIFFVEKLGVRVLPTLVFFHNGIAVDRTVGFDDFGGKDDFKIEALAKRIAKSGVLDFKHTTGLKVISKSDKFLNKEDD</sequence>
<protein>
    <recommendedName>
        <fullName evidence="2">Thioredoxin domain-containing protein</fullName>
    </recommendedName>
</protein>
<comment type="caution">
    <text evidence="3">The sequence shown here is derived from an EMBL/GenBank/DDBJ whole genome shotgun (WGS) entry which is preliminary data.</text>
</comment>
<dbReference type="Gene3D" id="3.40.30.10">
    <property type="entry name" value="Glutaredoxin"/>
    <property type="match status" value="1"/>
</dbReference>
<feature type="compositionally biased region" description="Acidic residues" evidence="1">
    <location>
        <begin position="11"/>
        <end position="20"/>
    </location>
</feature>
<dbReference type="CDD" id="cd02989">
    <property type="entry name" value="Phd_like_TxnDC9"/>
    <property type="match status" value="1"/>
</dbReference>
<organism evidence="3 4">
    <name type="scientific">Polysphondylium violaceum</name>
    <dbReference type="NCBI Taxonomy" id="133409"/>
    <lineage>
        <taxon>Eukaryota</taxon>
        <taxon>Amoebozoa</taxon>
        <taxon>Evosea</taxon>
        <taxon>Eumycetozoa</taxon>
        <taxon>Dictyostelia</taxon>
        <taxon>Dictyosteliales</taxon>
        <taxon>Dictyosteliaceae</taxon>
        <taxon>Polysphondylium</taxon>
    </lineage>
</organism>
<evidence type="ECO:0000313" key="3">
    <source>
        <dbReference type="EMBL" id="KAF2076539.1"/>
    </source>
</evidence>
<dbReference type="EMBL" id="AJWJ01000057">
    <property type="protein sequence ID" value="KAF2076539.1"/>
    <property type="molecule type" value="Genomic_DNA"/>
</dbReference>
<feature type="domain" description="Thioredoxin" evidence="2">
    <location>
        <begin position="52"/>
        <end position="137"/>
    </location>
</feature>
<dbReference type="AlphaFoldDB" id="A0A8J4Q221"/>
<dbReference type="SUPFAM" id="SSF52833">
    <property type="entry name" value="Thioredoxin-like"/>
    <property type="match status" value="1"/>
</dbReference>
<dbReference type="InterPro" id="IPR013766">
    <property type="entry name" value="Thioredoxin_domain"/>
</dbReference>
<dbReference type="Pfam" id="PF00085">
    <property type="entry name" value="Thioredoxin"/>
    <property type="match status" value="1"/>
</dbReference>
<feature type="region of interest" description="Disordered" evidence="1">
    <location>
        <begin position="1"/>
        <end position="21"/>
    </location>
</feature>
<reference evidence="3" key="1">
    <citation type="submission" date="2020-01" db="EMBL/GenBank/DDBJ databases">
        <title>Development of genomics and gene disruption for Polysphondylium violaceum indicates a role for the polyketide synthase stlB in stalk morphogenesis.</title>
        <authorList>
            <person name="Narita B."/>
            <person name="Kawabe Y."/>
            <person name="Kin K."/>
            <person name="Saito T."/>
            <person name="Gibbs R."/>
            <person name="Kuspa A."/>
            <person name="Muzny D."/>
            <person name="Queller D."/>
            <person name="Richards S."/>
            <person name="Strassman J."/>
            <person name="Sucgang R."/>
            <person name="Worley K."/>
            <person name="Schaap P."/>
        </authorList>
    </citation>
    <scope>NUCLEOTIDE SEQUENCE</scope>
    <source>
        <strain evidence="3">QSvi11</strain>
    </source>
</reference>
<gene>
    <name evidence="3" type="ORF">CYY_002153</name>
</gene>